<organism evidence="1 2">
    <name type="scientific">Gordonia rhizosphera NBRC 16068</name>
    <dbReference type="NCBI Taxonomy" id="1108045"/>
    <lineage>
        <taxon>Bacteria</taxon>
        <taxon>Bacillati</taxon>
        <taxon>Actinomycetota</taxon>
        <taxon>Actinomycetes</taxon>
        <taxon>Mycobacteriales</taxon>
        <taxon>Gordoniaceae</taxon>
        <taxon>Gordonia</taxon>
    </lineage>
</organism>
<accession>K6WET8</accession>
<name>K6WET8_9ACTN</name>
<comment type="caution">
    <text evidence="1">The sequence shown here is derived from an EMBL/GenBank/DDBJ whole genome shotgun (WGS) entry which is preliminary data.</text>
</comment>
<evidence type="ECO:0000313" key="2">
    <source>
        <dbReference type="Proteomes" id="UP000008363"/>
    </source>
</evidence>
<dbReference type="EMBL" id="BAHC01000169">
    <property type="protein sequence ID" value="GAB92261.1"/>
    <property type="molecule type" value="Genomic_DNA"/>
</dbReference>
<sequence length="71" mass="7539">MAVLEPKLTTIASVPSFRWGRAVCIVQKVANAPLSQLATTSLRAVFSMSPRVDVSALLTKMSKPPNSATVP</sequence>
<protein>
    <submittedName>
        <fullName evidence="1">Uncharacterized protein</fullName>
    </submittedName>
</protein>
<dbReference type="Proteomes" id="UP000008363">
    <property type="component" value="Unassembled WGS sequence"/>
</dbReference>
<keyword evidence="2" id="KW-1185">Reference proteome</keyword>
<proteinExistence type="predicted"/>
<evidence type="ECO:0000313" key="1">
    <source>
        <dbReference type="EMBL" id="GAB92261.1"/>
    </source>
</evidence>
<gene>
    <name evidence="1" type="ORF">GORHZ_169_00070</name>
</gene>
<dbReference type="AlphaFoldDB" id="K6WET8"/>
<reference evidence="1 2" key="1">
    <citation type="submission" date="2012-08" db="EMBL/GenBank/DDBJ databases">
        <title>Whole genome shotgun sequence of Gordonia rhizosphera NBRC 16068.</title>
        <authorList>
            <person name="Takarada H."/>
            <person name="Isaki S."/>
            <person name="Hosoyama A."/>
            <person name="Tsuchikane K."/>
            <person name="Katsumata H."/>
            <person name="Baba S."/>
            <person name="Ohji S."/>
            <person name="Yamazaki S."/>
            <person name="Fujita N."/>
        </authorList>
    </citation>
    <scope>NUCLEOTIDE SEQUENCE [LARGE SCALE GENOMIC DNA]</scope>
    <source>
        <strain evidence="1 2">NBRC 16068</strain>
    </source>
</reference>